<dbReference type="EMBL" id="FQVD01000030">
    <property type="protein sequence ID" value="SHF69934.1"/>
    <property type="molecule type" value="Genomic_DNA"/>
</dbReference>
<keyword evidence="1 2" id="KW-0808">Transferase</keyword>
<evidence type="ECO:0000313" key="3">
    <source>
        <dbReference type="Proteomes" id="UP000184436"/>
    </source>
</evidence>
<dbReference type="RefSeq" id="WP_073350203.1">
    <property type="nucleotide sequence ID" value="NZ_FQVD01000030.1"/>
</dbReference>
<keyword evidence="3" id="KW-1185">Reference proteome</keyword>
<dbReference type="Proteomes" id="UP000184436">
    <property type="component" value="Unassembled WGS sequence"/>
</dbReference>
<organism evidence="2 3">
    <name type="scientific">Bacteroides faecichinchillae</name>
    <dbReference type="NCBI Taxonomy" id="871325"/>
    <lineage>
        <taxon>Bacteria</taxon>
        <taxon>Pseudomonadati</taxon>
        <taxon>Bacteroidota</taxon>
        <taxon>Bacteroidia</taxon>
        <taxon>Bacteroidales</taxon>
        <taxon>Bacteroidaceae</taxon>
        <taxon>Bacteroides</taxon>
    </lineage>
</organism>
<reference evidence="2 3" key="1">
    <citation type="submission" date="2016-11" db="EMBL/GenBank/DDBJ databases">
        <authorList>
            <person name="Jaros S."/>
            <person name="Januszkiewicz K."/>
            <person name="Wedrychowicz H."/>
        </authorList>
    </citation>
    <scope>NUCLEOTIDE SEQUENCE [LARGE SCALE GENOMIC DNA]</scope>
    <source>
        <strain evidence="2 3">DSM 26883</strain>
    </source>
</reference>
<name>A0A1M5DSU4_9BACE</name>
<dbReference type="Gene3D" id="3.40.50.2000">
    <property type="entry name" value="Glycogen Phosphorylase B"/>
    <property type="match status" value="2"/>
</dbReference>
<accession>A0A1M5DSU4</accession>
<dbReference type="STRING" id="871325.SAMN05444349_13061"/>
<dbReference type="OrthoDB" id="9816564at2"/>
<dbReference type="AlphaFoldDB" id="A0A1M5DSU4"/>
<dbReference type="GO" id="GO:0009103">
    <property type="term" value="P:lipopolysaccharide biosynthetic process"/>
    <property type="evidence" value="ECO:0007669"/>
    <property type="project" value="TreeGrafter"/>
</dbReference>
<evidence type="ECO:0000313" key="2">
    <source>
        <dbReference type="EMBL" id="SHF69934.1"/>
    </source>
</evidence>
<dbReference type="PANTHER" id="PTHR46401:SF2">
    <property type="entry name" value="GLYCOSYLTRANSFERASE WBBK-RELATED"/>
    <property type="match status" value="1"/>
</dbReference>
<dbReference type="PANTHER" id="PTHR46401">
    <property type="entry name" value="GLYCOSYLTRANSFERASE WBBK-RELATED"/>
    <property type="match status" value="1"/>
</dbReference>
<proteinExistence type="predicted"/>
<gene>
    <name evidence="2" type="ORF">SAMN05444349_13061</name>
</gene>
<evidence type="ECO:0000256" key="1">
    <source>
        <dbReference type="ARBA" id="ARBA00022679"/>
    </source>
</evidence>
<dbReference type="SUPFAM" id="SSF53756">
    <property type="entry name" value="UDP-Glycosyltransferase/glycogen phosphorylase"/>
    <property type="match status" value="1"/>
</dbReference>
<dbReference type="GO" id="GO:0016757">
    <property type="term" value="F:glycosyltransferase activity"/>
    <property type="evidence" value="ECO:0007669"/>
    <property type="project" value="TreeGrafter"/>
</dbReference>
<sequence>MKKILYVMHISWGWIKQRPQFIAEELAKTCEVDVYYRMSNHNKKGENPSLEAGNLHVKGFRNWPFERFTFVPVDLSYLINKWIWNATNIDVDSYDYIWVTDPVLWWSFKDKIDPTKIKVIYDCMDDYSAFPYMDDYPKYKVFKEKNEKEILQTADYVICSAKALQKKLYERYGIDREYTIVNNAITKNISTYEDQIDGIGLPNNSLVYIGTISEWFDFTNTLKALDEYPDLHVVLYGPKRMEAIPQHERLEFRGSTSHSNLLAIMNKAKGLFMPFILNELIESVNPVKLYEYIYSGKPVLATRYGETEPFSDYVTLYSDYSEFSKFIRENIISDCEIDKDAMQRFALDNTWEARTGQILKLIDPK</sequence>
<protein>
    <submittedName>
        <fullName evidence="2">Glycosyltransferase involved in cell wall bisynthesis</fullName>
    </submittedName>
</protein>